<dbReference type="EMBL" id="VGIY01000018">
    <property type="protein sequence ID" value="MBM3316513.1"/>
    <property type="molecule type" value="Genomic_DNA"/>
</dbReference>
<dbReference type="InterPro" id="IPR011964">
    <property type="entry name" value="YVTN_b-propeller_repeat"/>
</dbReference>
<accession>A0A937XAS8</accession>
<dbReference type="NCBIfam" id="TIGR02276">
    <property type="entry name" value="beta_rpt_yvtn"/>
    <property type="match status" value="1"/>
</dbReference>
<dbReference type="PANTHER" id="PTHR47197">
    <property type="entry name" value="PROTEIN NIRF"/>
    <property type="match status" value="1"/>
</dbReference>
<organism evidence="2 3">
    <name type="scientific">Eiseniibacteriota bacterium</name>
    <dbReference type="NCBI Taxonomy" id="2212470"/>
    <lineage>
        <taxon>Bacteria</taxon>
        <taxon>Candidatus Eiseniibacteriota</taxon>
    </lineage>
</organism>
<dbReference type="Pfam" id="PF10282">
    <property type="entry name" value="Lactonase"/>
    <property type="match status" value="1"/>
</dbReference>
<dbReference type="SUPFAM" id="SSF51004">
    <property type="entry name" value="C-terminal (heme d1) domain of cytochrome cd1-nitrite reductase"/>
    <property type="match status" value="1"/>
</dbReference>
<dbReference type="InterPro" id="IPR019405">
    <property type="entry name" value="Lactonase_7-beta_prop"/>
</dbReference>
<reference evidence="2" key="1">
    <citation type="submission" date="2019-03" db="EMBL/GenBank/DDBJ databases">
        <title>Lake Tanganyika Metagenome-Assembled Genomes (MAGs).</title>
        <authorList>
            <person name="Tran P."/>
        </authorList>
    </citation>
    <scope>NUCLEOTIDE SEQUENCE</scope>
    <source>
        <strain evidence="2">M_DeepCast_400m_m2_100</strain>
    </source>
</reference>
<sequence>MFHTARTLLVLISIAALTGIASPRSGAWIDELAAGNSGAAGRGLNEGWVGCSTTDSCFPFDLDSYATGASLSLLPEGDYPYDATMTPDGSEVWFVGAGGDGAVVVDRATNTIIHRIPTGEYPTSIAFSDDGALALVSCRDTESVTIIDTGSYTVSGSLQLPPGYDGGNIALDPVSKLFYLVDWYDNTIFEIAADGSAILRQVDIGSSLWQLVVSPDGQHIYVTDRGTDLVRIVERATLSQVATVPVGDDPWGIDITADGGTLVVTCEDSHNVCIIDTGTLDVTLIALASTADPRDVDILDSRLRAFVCGGTVGTTSHPVYVIDLTDNTIETVFEANGSNTNVVAVQAQMHSGGAGSVWNDPSRRSGLDLRAHPNPAPGRTELSYALAEAGEVDLAIFDGSGRKVRQLVAGLRAAGPHRLLWDAADEEMRPLGGGVYFARILAGGERREMKLVIQR</sequence>
<protein>
    <submittedName>
        <fullName evidence="2">Beta-propeller fold lactonase family protein</fullName>
    </submittedName>
</protein>
<keyword evidence="1" id="KW-0732">Signal</keyword>
<evidence type="ECO:0000256" key="1">
    <source>
        <dbReference type="SAM" id="SignalP"/>
    </source>
</evidence>
<dbReference type="PANTHER" id="PTHR47197:SF3">
    <property type="entry name" value="DIHYDRO-HEME D1 DEHYDROGENASE"/>
    <property type="match status" value="1"/>
</dbReference>
<proteinExistence type="predicted"/>
<feature type="signal peptide" evidence="1">
    <location>
        <begin position="1"/>
        <end position="21"/>
    </location>
</feature>
<dbReference type="InterPro" id="IPR051200">
    <property type="entry name" value="Host-pathogen_enzymatic-act"/>
</dbReference>
<dbReference type="AlphaFoldDB" id="A0A937XAS8"/>
<name>A0A937XAS8_UNCEI</name>
<dbReference type="Gene3D" id="2.60.40.4070">
    <property type="match status" value="1"/>
</dbReference>
<feature type="chain" id="PRO_5036975403" evidence="1">
    <location>
        <begin position="22"/>
        <end position="455"/>
    </location>
</feature>
<gene>
    <name evidence="2" type="ORF">FJY75_01545</name>
</gene>
<dbReference type="Gene3D" id="2.130.10.10">
    <property type="entry name" value="YVTN repeat-like/Quinoprotein amine dehydrogenase"/>
    <property type="match status" value="1"/>
</dbReference>
<dbReference type="Proteomes" id="UP000748308">
    <property type="component" value="Unassembled WGS sequence"/>
</dbReference>
<evidence type="ECO:0000313" key="2">
    <source>
        <dbReference type="EMBL" id="MBM3316513.1"/>
    </source>
</evidence>
<dbReference type="InterPro" id="IPR011048">
    <property type="entry name" value="Haem_d1_sf"/>
</dbReference>
<comment type="caution">
    <text evidence="2">The sequence shown here is derived from an EMBL/GenBank/DDBJ whole genome shotgun (WGS) entry which is preliminary data.</text>
</comment>
<dbReference type="InterPro" id="IPR015943">
    <property type="entry name" value="WD40/YVTN_repeat-like_dom_sf"/>
</dbReference>
<evidence type="ECO:0000313" key="3">
    <source>
        <dbReference type="Proteomes" id="UP000748308"/>
    </source>
</evidence>